<keyword evidence="4" id="KW-1185">Reference proteome</keyword>
<dbReference type="InterPro" id="IPR022617">
    <property type="entry name" value="Rad60/SUMO-like_dom"/>
</dbReference>
<evidence type="ECO:0000259" key="2">
    <source>
        <dbReference type="Pfam" id="PF11976"/>
    </source>
</evidence>
<accession>A0ABR2LGY0</accession>
<dbReference type="Gene3D" id="3.10.20.90">
    <property type="entry name" value="Phosphatidylinositol 3-kinase Catalytic Subunit, Chain A, domain 1"/>
    <property type="match status" value="1"/>
</dbReference>
<feature type="domain" description="Rad60/SUMO-like" evidence="2">
    <location>
        <begin position="170"/>
        <end position="236"/>
    </location>
</feature>
<dbReference type="Proteomes" id="UP001412067">
    <property type="component" value="Unassembled WGS sequence"/>
</dbReference>
<comment type="caution">
    <text evidence="3">The sequence shown here is derived from an EMBL/GenBank/DDBJ whole genome shotgun (WGS) entry which is preliminary data.</text>
</comment>
<protein>
    <recommendedName>
        <fullName evidence="2">Rad60/SUMO-like domain-containing protein</fullName>
    </recommendedName>
</protein>
<dbReference type="Pfam" id="PF11976">
    <property type="entry name" value="Rad60-SLD"/>
    <property type="match status" value="1"/>
</dbReference>
<evidence type="ECO:0000313" key="4">
    <source>
        <dbReference type="Proteomes" id="UP001412067"/>
    </source>
</evidence>
<sequence>MDQSSEEEFAPLFDYSGVQLPGFHYLSDDDSDFSPLVSKSNRKRKNSCVKLWNGKEIVNVLDEQEKDGKGDIKKDEEEDWLPPPPKIPKIAPAVVQDKTLLALRFCFLNSFLELRSTKLELASLAEAARDLLNSASEFGNDDDVLILENSAAGVKGVKCLEKVERERILISVQDKDGHKQFRLFADDKFERLFKIYAQKANLKLESLAFSFDGERVSPTATPAGLGLENDDIIEVHVKA</sequence>
<evidence type="ECO:0000256" key="1">
    <source>
        <dbReference type="SAM" id="MobiDB-lite"/>
    </source>
</evidence>
<proteinExistence type="predicted"/>
<dbReference type="CDD" id="cd01763">
    <property type="entry name" value="Ubl_SUMO_like"/>
    <property type="match status" value="1"/>
</dbReference>
<gene>
    <name evidence="3" type="ORF">KSP40_PGU004276</name>
</gene>
<feature type="compositionally biased region" description="Basic and acidic residues" evidence="1">
    <location>
        <begin position="66"/>
        <end position="75"/>
    </location>
</feature>
<dbReference type="PANTHER" id="PTHR47813:SF2">
    <property type="entry name" value="UBIQUITIN-LIKE SUPERFAMILY PROTEIN"/>
    <property type="match status" value="1"/>
</dbReference>
<dbReference type="InterPro" id="IPR029071">
    <property type="entry name" value="Ubiquitin-like_domsf"/>
</dbReference>
<dbReference type="EMBL" id="JBBWWR010000020">
    <property type="protein sequence ID" value="KAK8940304.1"/>
    <property type="molecule type" value="Genomic_DNA"/>
</dbReference>
<dbReference type="SUPFAM" id="SSF54236">
    <property type="entry name" value="Ubiquitin-like"/>
    <property type="match status" value="1"/>
</dbReference>
<organism evidence="3 4">
    <name type="scientific">Platanthera guangdongensis</name>
    <dbReference type="NCBI Taxonomy" id="2320717"/>
    <lineage>
        <taxon>Eukaryota</taxon>
        <taxon>Viridiplantae</taxon>
        <taxon>Streptophyta</taxon>
        <taxon>Embryophyta</taxon>
        <taxon>Tracheophyta</taxon>
        <taxon>Spermatophyta</taxon>
        <taxon>Magnoliopsida</taxon>
        <taxon>Liliopsida</taxon>
        <taxon>Asparagales</taxon>
        <taxon>Orchidaceae</taxon>
        <taxon>Orchidoideae</taxon>
        <taxon>Orchideae</taxon>
        <taxon>Orchidinae</taxon>
        <taxon>Platanthera</taxon>
    </lineage>
</organism>
<evidence type="ECO:0000313" key="3">
    <source>
        <dbReference type="EMBL" id="KAK8940304.1"/>
    </source>
</evidence>
<name>A0ABR2LGY0_9ASPA</name>
<dbReference type="PANTHER" id="PTHR47813">
    <property type="entry name" value="UBIQUITIN-LIKE SUPERFAMILY PROTEIN"/>
    <property type="match status" value="1"/>
</dbReference>
<reference evidence="3 4" key="1">
    <citation type="journal article" date="2022" name="Nat. Plants">
        <title>Genomes of leafy and leafless Platanthera orchids illuminate the evolution of mycoheterotrophy.</title>
        <authorList>
            <person name="Li M.H."/>
            <person name="Liu K.W."/>
            <person name="Li Z."/>
            <person name="Lu H.C."/>
            <person name="Ye Q.L."/>
            <person name="Zhang D."/>
            <person name="Wang J.Y."/>
            <person name="Li Y.F."/>
            <person name="Zhong Z.M."/>
            <person name="Liu X."/>
            <person name="Yu X."/>
            <person name="Liu D.K."/>
            <person name="Tu X.D."/>
            <person name="Liu B."/>
            <person name="Hao Y."/>
            <person name="Liao X.Y."/>
            <person name="Jiang Y.T."/>
            <person name="Sun W.H."/>
            <person name="Chen J."/>
            <person name="Chen Y.Q."/>
            <person name="Ai Y."/>
            <person name="Zhai J.W."/>
            <person name="Wu S.S."/>
            <person name="Zhou Z."/>
            <person name="Hsiao Y.Y."/>
            <person name="Wu W.L."/>
            <person name="Chen Y.Y."/>
            <person name="Lin Y.F."/>
            <person name="Hsu J.L."/>
            <person name="Li C.Y."/>
            <person name="Wang Z.W."/>
            <person name="Zhao X."/>
            <person name="Zhong W.Y."/>
            <person name="Ma X.K."/>
            <person name="Ma L."/>
            <person name="Huang J."/>
            <person name="Chen G.Z."/>
            <person name="Huang M.Z."/>
            <person name="Huang L."/>
            <person name="Peng D.H."/>
            <person name="Luo Y.B."/>
            <person name="Zou S.Q."/>
            <person name="Chen S.P."/>
            <person name="Lan S."/>
            <person name="Tsai W.C."/>
            <person name="Van de Peer Y."/>
            <person name="Liu Z.J."/>
        </authorList>
    </citation>
    <scope>NUCLEOTIDE SEQUENCE [LARGE SCALE GENOMIC DNA]</scope>
    <source>
        <strain evidence="3">Lor288</strain>
    </source>
</reference>
<feature type="region of interest" description="Disordered" evidence="1">
    <location>
        <begin position="63"/>
        <end position="85"/>
    </location>
</feature>